<dbReference type="AlphaFoldDB" id="A0A4Y8JWT3"/>
<evidence type="ECO:0000313" key="3">
    <source>
        <dbReference type="Proteomes" id="UP000297472"/>
    </source>
</evidence>
<gene>
    <name evidence="2" type="ORF">E3T49_08380</name>
</gene>
<comment type="caution">
    <text evidence="2">The sequence shown here is derived from an EMBL/GenBank/DDBJ whole genome shotgun (WGS) entry which is preliminary data.</text>
</comment>
<dbReference type="OrthoDB" id="3203519at2"/>
<dbReference type="Pfam" id="PF13196">
    <property type="entry name" value="DUF4012"/>
    <property type="match status" value="1"/>
</dbReference>
<keyword evidence="3" id="KW-1185">Reference proteome</keyword>
<keyword evidence="1" id="KW-1133">Transmembrane helix</keyword>
<protein>
    <submittedName>
        <fullName evidence="2">DUF4012 domain-containing protein</fullName>
    </submittedName>
</protein>
<organism evidence="2 3">
    <name type="scientific">Cryobacterium cryoconiti</name>
    <dbReference type="NCBI Taxonomy" id="1259239"/>
    <lineage>
        <taxon>Bacteria</taxon>
        <taxon>Bacillati</taxon>
        <taxon>Actinomycetota</taxon>
        <taxon>Actinomycetes</taxon>
        <taxon>Micrococcales</taxon>
        <taxon>Microbacteriaceae</taxon>
        <taxon>Cryobacterium</taxon>
    </lineage>
</organism>
<name>A0A4Y8JWT3_9MICO</name>
<proteinExistence type="predicted"/>
<dbReference type="InterPro" id="IPR025101">
    <property type="entry name" value="DUF4012"/>
</dbReference>
<evidence type="ECO:0000313" key="2">
    <source>
        <dbReference type="EMBL" id="TFD30217.1"/>
    </source>
</evidence>
<dbReference type="RefSeq" id="WP_134424485.1">
    <property type="nucleotide sequence ID" value="NZ_SOHA01000023.1"/>
</dbReference>
<dbReference type="Proteomes" id="UP000297472">
    <property type="component" value="Unassembled WGS sequence"/>
</dbReference>
<reference evidence="2 3" key="1">
    <citation type="submission" date="2019-03" db="EMBL/GenBank/DDBJ databases">
        <title>Genomics of glacier-inhabiting Cryobacterium strains.</title>
        <authorList>
            <person name="Liu Q."/>
            <person name="Xin Y.-H."/>
        </authorList>
    </citation>
    <scope>NUCLEOTIDE SEQUENCE [LARGE SCALE GENOMIC DNA]</scope>
    <source>
        <strain evidence="2 3">TMT1-51</strain>
    </source>
</reference>
<keyword evidence="1" id="KW-0812">Transmembrane</keyword>
<accession>A0A4Y8JWT3</accession>
<evidence type="ECO:0000256" key="1">
    <source>
        <dbReference type="SAM" id="Phobius"/>
    </source>
</evidence>
<dbReference type="EMBL" id="SOHA01000023">
    <property type="protein sequence ID" value="TFD30217.1"/>
    <property type="molecule type" value="Genomic_DNA"/>
</dbReference>
<feature type="transmembrane region" description="Helical" evidence="1">
    <location>
        <begin position="28"/>
        <end position="48"/>
    </location>
</feature>
<keyword evidence="1" id="KW-0472">Membrane</keyword>
<sequence length="624" mass="65607">MSQTNSQSRVRRAKRLKARMKPRIYRRWWFWTVVVVGVLVVAGAWVGLRGLQAKAELEAALPLASTIKTQLLAGDSVAVSASVKSMAGHTTRARDLTGDPVWRAAELVPFVGANLAAVRNLADVADDVVSGAAVPLAATAATLNPSSLKPVNGAINLEPIVAAGDALNQASAVFSAANKQVSDIDTSMTVGQVTAAVDEFQSFLGSISPTLVSASQLVDALPDALGGAAPRNYVIVFQNNAEARALGGTSLSFALLTVDQGRVTLGDAVPAGFGNFAYYQESVVPLPEGVEALYGSEFGRAMSNLTVRPSFESAATVTQEMWKRQFGTDIDGVISVDPVALGYLLRGTPTIPLSTGDVLTSETLVPLLLNGVYMRFWSGNTGADAVADNAAQDVVYAEIVEKTFDQLLGGGVDPNQLMSALTQAVNEHRVLMWSPKVEEQAIFETLGVDGSLPKSDEATDRVGVYFQENVGSKMNYYLKQSVSLGQAACRADGKASYRVGVDLTNEIPADAVTSVSPSILGTFVREKLEPGVQRMIVMVYAPPGSQIVGATVDGAPVQLESFHDTDYPVAKLIVSMEPGATSKITLDVVAAASGTKALEAQVTPMVNPTTISDLPLDCATVAAE</sequence>